<evidence type="ECO:0000313" key="6">
    <source>
        <dbReference type="EMBL" id="KAF9980593.1"/>
    </source>
</evidence>
<dbReference type="GO" id="GO:0030213">
    <property type="term" value="P:hyaluronan biosynthetic process"/>
    <property type="evidence" value="ECO:0007669"/>
    <property type="project" value="TreeGrafter"/>
</dbReference>
<accession>A0A9P6M8Q4</accession>
<keyword evidence="3" id="KW-0328">Glycosyltransferase</keyword>
<protein>
    <submittedName>
        <fullName evidence="6">Hyaluronan synthase 3</fullName>
    </submittedName>
</protein>
<feature type="non-terminal residue" evidence="6">
    <location>
        <position position="139"/>
    </location>
</feature>
<name>A0A9P6M8Q4_9FUNG</name>
<keyword evidence="4" id="KW-0808">Transferase</keyword>
<dbReference type="GO" id="GO:0085029">
    <property type="term" value="P:extracellular matrix assembly"/>
    <property type="evidence" value="ECO:0007669"/>
    <property type="project" value="TreeGrafter"/>
</dbReference>
<keyword evidence="2" id="KW-1003">Cell membrane</keyword>
<keyword evidence="5" id="KW-0472">Membrane</keyword>
<dbReference type="GO" id="GO:0050501">
    <property type="term" value="F:hyaluronan synthase activity"/>
    <property type="evidence" value="ECO:0007669"/>
    <property type="project" value="TreeGrafter"/>
</dbReference>
<evidence type="ECO:0000256" key="1">
    <source>
        <dbReference type="ARBA" id="ARBA00004236"/>
    </source>
</evidence>
<evidence type="ECO:0000256" key="4">
    <source>
        <dbReference type="ARBA" id="ARBA00022679"/>
    </source>
</evidence>
<dbReference type="GO" id="GO:0005886">
    <property type="term" value="C:plasma membrane"/>
    <property type="evidence" value="ECO:0007669"/>
    <property type="project" value="UniProtKB-SubCell"/>
</dbReference>
<evidence type="ECO:0000313" key="7">
    <source>
        <dbReference type="Proteomes" id="UP000749646"/>
    </source>
</evidence>
<evidence type="ECO:0000256" key="2">
    <source>
        <dbReference type="ARBA" id="ARBA00022475"/>
    </source>
</evidence>
<comment type="subcellular location">
    <subcellularLocation>
        <location evidence="1">Cell membrane</location>
    </subcellularLocation>
</comment>
<organism evidence="6 7">
    <name type="scientific">Modicella reniformis</name>
    <dbReference type="NCBI Taxonomy" id="1440133"/>
    <lineage>
        <taxon>Eukaryota</taxon>
        <taxon>Fungi</taxon>
        <taxon>Fungi incertae sedis</taxon>
        <taxon>Mucoromycota</taxon>
        <taxon>Mortierellomycotina</taxon>
        <taxon>Mortierellomycetes</taxon>
        <taxon>Mortierellales</taxon>
        <taxon>Mortierellaceae</taxon>
        <taxon>Modicella</taxon>
    </lineage>
</organism>
<dbReference type="EMBL" id="JAAAHW010003820">
    <property type="protein sequence ID" value="KAF9980593.1"/>
    <property type="molecule type" value="Genomic_DNA"/>
</dbReference>
<dbReference type="PANTHER" id="PTHR22913">
    <property type="entry name" value="HYALURONAN SYNTHASE"/>
    <property type="match status" value="1"/>
</dbReference>
<evidence type="ECO:0000256" key="5">
    <source>
        <dbReference type="ARBA" id="ARBA00023136"/>
    </source>
</evidence>
<gene>
    <name evidence="6" type="primary">HAS3</name>
    <name evidence="6" type="ORF">BGZ65_004902</name>
</gene>
<keyword evidence="7" id="KW-1185">Reference proteome</keyword>
<reference evidence="6" key="1">
    <citation type="journal article" date="2020" name="Fungal Divers.">
        <title>Resolving the Mortierellaceae phylogeny through synthesis of multi-gene phylogenetics and phylogenomics.</title>
        <authorList>
            <person name="Vandepol N."/>
            <person name="Liber J."/>
            <person name="Desiro A."/>
            <person name="Na H."/>
            <person name="Kennedy M."/>
            <person name="Barry K."/>
            <person name="Grigoriev I.V."/>
            <person name="Miller A.N."/>
            <person name="O'Donnell K."/>
            <person name="Stajich J.E."/>
            <person name="Bonito G."/>
        </authorList>
    </citation>
    <scope>NUCLEOTIDE SEQUENCE</scope>
    <source>
        <strain evidence="6">MES-2147</strain>
    </source>
</reference>
<dbReference type="PANTHER" id="PTHR22913:SF12">
    <property type="entry name" value="MANNURONAN SYNTHASE"/>
    <property type="match status" value="1"/>
</dbReference>
<sequence length="139" mass="15847">MALDFMAVISFSALNRRRVNTRVKKRDPHWEGLSTGVLAVGYREDPVLLENCLKSLRAIRYRRNQRILLVVDGNEAQDEYMSEIFIKVFGKQGATVIRPNFLCKDRSPNDPERQRLVQQIASFPGPVCVIQPHQGNGLP</sequence>
<dbReference type="OrthoDB" id="9876900at2759"/>
<dbReference type="AlphaFoldDB" id="A0A9P6M8Q4"/>
<evidence type="ECO:0000256" key="3">
    <source>
        <dbReference type="ARBA" id="ARBA00022676"/>
    </source>
</evidence>
<comment type="caution">
    <text evidence="6">The sequence shown here is derived from an EMBL/GenBank/DDBJ whole genome shotgun (WGS) entry which is preliminary data.</text>
</comment>
<dbReference type="Proteomes" id="UP000749646">
    <property type="component" value="Unassembled WGS sequence"/>
</dbReference>
<proteinExistence type="predicted"/>